<feature type="compositionally biased region" description="Polar residues" evidence="6">
    <location>
        <begin position="206"/>
        <end position="216"/>
    </location>
</feature>
<comment type="subcellular location">
    <subcellularLocation>
        <location evidence="1 5">Nucleus</location>
    </subcellularLocation>
</comment>
<dbReference type="GO" id="GO:0042254">
    <property type="term" value="P:ribosome biogenesis"/>
    <property type="evidence" value="ECO:0007669"/>
    <property type="project" value="UniProtKB-KW"/>
</dbReference>
<dbReference type="EMBL" id="JABELV010000032">
    <property type="protein sequence ID" value="KAG7562423.1"/>
    <property type="molecule type" value="Genomic_DNA"/>
</dbReference>
<feature type="compositionally biased region" description="Basic and acidic residues" evidence="6">
    <location>
        <begin position="154"/>
        <end position="181"/>
    </location>
</feature>
<keyword evidence="3 5" id="KW-0690">Ribosome biogenesis</keyword>
<evidence type="ECO:0000256" key="3">
    <source>
        <dbReference type="ARBA" id="ARBA00022517"/>
    </source>
</evidence>
<dbReference type="GO" id="GO:0005634">
    <property type="term" value="C:nucleus"/>
    <property type="evidence" value="ECO:0007669"/>
    <property type="project" value="UniProtKB-SubCell"/>
</dbReference>
<organism evidence="7 8">
    <name type="scientific">Filobasidium floriforme</name>
    <dbReference type="NCBI Taxonomy" id="5210"/>
    <lineage>
        <taxon>Eukaryota</taxon>
        <taxon>Fungi</taxon>
        <taxon>Dikarya</taxon>
        <taxon>Basidiomycota</taxon>
        <taxon>Agaricomycotina</taxon>
        <taxon>Tremellomycetes</taxon>
        <taxon>Filobasidiales</taxon>
        <taxon>Filobasidiaceae</taxon>
        <taxon>Filobasidium</taxon>
    </lineage>
</organism>
<evidence type="ECO:0000256" key="2">
    <source>
        <dbReference type="ARBA" id="ARBA00010077"/>
    </source>
</evidence>
<feature type="compositionally biased region" description="Basic and acidic residues" evidence="6">
    <location>
        <begin position="243"/>
        <end position="254"/>
    </location>
</feature>
<keyword evidence="4 5" id="KW-0539">Nucleus</keyword>
<evidence type="ECO:0000256" key="5">
    <source>
        <dbReference type="RuleBase" id="RU364132"/>
    </source>
</evidence>
<feature type="compositionally biased region" description="Basic and acidic residues" evidence="6">
    <location>
        <begin position="218"/>
        <end position="229"/>
    </location>
</feature>
<dbReference type="InterPro" id="IPR007023">
    <property type="entry name" value="Ribosom_reg"/>
</dbReference>
<protein>
    <recommendedName>
        <fullName evidence="5">Ribosome biogenesis regulatory protein</fullName>
    </recommendedName>
</protein>
<evidence type="ECO:0000256" key="6">
    <source>
        <dbReference type="SAM" id="MobiDB-lite"/>
    </source>
</evidence>
<dbReference type="Pfam" id="PF04939">
    <property type="entry name" value="RRS1"/>
    <property type="match status" value="1"/>
</dbReference>
<dbReference type="AlphaFoldDB" id="A0A8K0JPQ8"/>
<feature type="region of interest" description="Disordered" evidence="6">
    <location>
        <begin position="154"/>
        <end position="273"/>
    </location>
</feature>
<proteinExistence type="inferred from homology"/>
<evidence type="ECO:0000313" key="7">
    <source>
        <dbReference type="EMBL" id="KAG7562423.1"/>
    </source>
</evidence>
<evidence type="ECO:0000256" key="4">
    <source>
        <dbReference type="ARBA" id="ARBA00023242"/>
    </source>
</evidence>
<reference evidence="7" key="1">
    <citation type="submission" date="2020-04" db="EMBL/GenBank/DDBJ databases">
        <title>Analysis of mating type loci in Filobasidium floriforme.</title>
        <authorList>
            <person name="Nowrousian M."/>
        </authorList>
    </citation>
    <scope>NUCLEOTIDE SEQUENCE</scope>
    <source>
        <strain evidence="7">CBS 6242</strain>
    </source>
</reference>
<dbReference type="Proteomes" id="UP000812966">
    <property type="component" value="Unassembled WGS sequence"/>
</dbReference>
<comment type="function">
    <text evidence="5">Involved in ribosomal large subunit assembly.</text>
</comment>
<sequence>MDVSADLAAHAARFSAQQATDDSVITVDPAILTAFDEEPTDDPEYATDLEAYLLDRSTRTTQHLLQTLFTLPLTRTPTGPFAQLPVSHSHAILPREKHLPKPKPLTKWERFAKEKGISHKKKDKMVWDEDLSDWVPRWGKGGKNKDVEEAWIREVKQGDEADHDPIATARKERKERIEKNTRQAARNAADALAATASTTATSSTRPGVSTLSQAQKKTLREARKEELDRSMALSRTATASMGKFDKKIEGEPKIKGVKRKFAPTSAPEFSSEKDSAMHIANIIGKPKTGDADVNVRKALRFQERVDRLSGGGGRGGGAGGRGGRGAGGRGRGKR</sequence>
<accession>A0A8K0JPQ8</accession>
<feature type="compositionally biased region" description="Low complexity" evidence="6">
    <location>
        <begin position="182"/>
        <end position="205"/>
    </location>
</feature>
<feature type="compositionally biased region" description="Gly residues" evidence="6">
    <location>
        <begin position="309"/>
        <end position="334"/>
    </location>
</feature>
<gene>
    <name evidence="7" type="ORF">FFLO_02097</name>
</gene>
<comment type="caution">
    <text evidence="7">The sequence shown here is derived from an EMBL/GenBank/DDBJ whole genome shotgun (WGS) entry which is preliminary data.</text>
</comment>
<evidence type="ECO:0000313" key="8">
    <source>
        <dbReference type="Proteomes" id="UP000812966"/>
    </source>
</evidence>
<feature type="region of interest" description="Disordered" evidence="6">
    <location>
        <begin position="304"/>
        <end position="334"/>
    </location>
</feature>
<keyword evidence="8" id="KW-1185">Reference proteome</keyword>
<evidence type="ECO:0000256" key="1">
    <source>
        <dbReference type="ARBA" id="ARBA00004123"/>
    </source>
</evidence>
<comment type="similarity">
    <text evidence="2 5">Belongs to the RRS1 family.</text>
</comment>
<name>A0A8K0JPQ8_9TREE</name>